<gene>
    <name evidence="1" type="ORF">F2Y07_09065</name>
</gene>
<dbReference type="AlphaFoldDB" id="A0A5B3GN65"/>
<evidence type="ECO:0000313" key="2">
    <source>
        <dbReference type="Proteomes" id="UP000322658"/>
    </source>
</evidence>
<protein>
    <submittedName>
        <fullName evidence="1">Uncharacterized protein</fullName>
    </submittedName>
</protein>
<dbReference type="RefSeq" id="WP_147344307.1">
    <property type="nucleotide sequence ID" value="NZ_CATVWL010000015.1"/>
</dbReference>
<sequence>MPLFPVFSFRLLQSELFNVEKVTFYCDVRAQLSGLRSSFRPSLPRKQNRRLGSHVSREAALGLSYALAKGKHFTREEFVSMLLTSVNDIDSRFEGSKTSGGTINLEKYRGKMGTGLTDAYQLLMQIEGTPCLKVKTGKLELVTLTKHFGGSAKDLTYMGVEVSAEDMQKLGMAVEPKMYNGQLMIKCTKPGVAHITVKAVGGGNRPGTGSVMGGIEITKTFAVIARETGAENGGWL</sequence>
<comment type="caution">
    <text evidence="1">The sequence shown here is derived from an EMBL/GenBank/DDBJ whole genome shotgun (WGS) entry which is preliminary data.</text>
</comment>
<accession>A0A5B3GN65</accession>
<proteinExistence type="predicted"/>
<evidence type="ECO:0000313" key="1">
    <source>
        <dbReference type="EMBL" id="KAA2375218.1"/>
    </source>
</evidence>
<name>A0A5B3GN65_9BACT</name>
<dbReference type="Proteomes" id="UP000322658">
    <property type="component" value="Unassembled WGS sequence"/>
</dbReference>
<dbReference type="EMBL" id="VVXJ01000018">
    <property type="protein sequence ID" value="KAA2375218.1"/>
    <property type="molecule type" value="Genomic_DNA"/>
</dbReference>
<organism evidence="1 2">
    <name type="scientific">Alistipes shahii</name>
    <dbReference type="NCBI Taxonomy" id="328814"/>
    <lineage>
        <taxon>Bacteria</taxon>
        <taxon>Pseudomonadati</taxon>
        <taxon>Bacteroidota</taxon>
        <taxon>Bacteroidia</taxon>
        <taxon>Bacteroidales</taxon>
        <taxon>Rikenellaceae</taxon>
        <taxon>Alistipes</taxon>
    </lineage>
</organism>
<reference evidence="1 2" key="1">
    <citation type="journal article" date="2019" name="Nat. Med.">
        <title>A library of human gut bacterial isolates paired with longitudinal multiomics data enables mechanistic microbiome research.</title>
        <authorList>
            <person name="Poyet M."/>
            <person name="Groussin M."/>
            <person name="Gibbons S.M."/>
            <person name="Avila-Pacheco J."/>
            <person name="Jiang X."/>
            <person name="Kearney S.M."/>
            <person name="Perrotta A.R."/>
            <person name="Berdy B."/>
            <person name="Zhao S."/>
            <person name="Lieberman T.D."/>
            <person name="Swanson P.K."/>
            <person name="Smith M."/>
            <person name="Roesemann S."/>
            <person name="Alexander J.E."/>
            <person name="Rich S.A."/>
            <person name="Livny J."/>
            <person name="Vlamakis H."/>
            <person name="Clish C."/>
            <person name="Bullock K."/>
            <person name="Deik A."/>
            <person name="Scott J."/>
            <person name="Pierce K.A."/>
            <person name="Xavier R.J."/>
            <person name="Alm E.J."/>
        </authorList>
    </citation>
    <scope>NUCLEOTIDE SEQUENCE [LARGE SCALE GENOMIC DNA]</scope>
    <source>
        <strain evidence="1 2">BIOML-A1</strain>
    </source>
</reference>